<feature type="compositionally biased region" description="Polar residues" evidence="1">
    <location>
        <begin position="12"/>
        <end position="21"/>
    </location>
</feature>
<comment type="caution">
    <text evidence="2">The sequence shown here is derived from an EMBL/GenBank/DDBJ whole genome shotgun (WGS) entry which is preliminary data.</text>
</comment>
<evidence type="ECO:0000256" key="1">
    <source>
        <dbReference type="SAM" id="MobiDB-lite"/>
    </source>
</evidence>
<dbReference type="EMBL" id="CAJVCH010300372">
    <property type="protein sequence ID" value="CAG7785643.1"/>
    <property type="molecule type" value="Genomic_DNA"/>
</dbReference>
<feature type="compositionally biased region" description="Low complexity" evidence="1">
    <location>
        <begin position="71"/>
        <end position="81"/>
    </location>
</feature>
<protein>
    <submittedName>
        <fullName evidence="2">Uncharacterized protein</fullName>
    </submittedName>
</protein>
<proteinExistence type="predicted"/>
<feature type="non-terminal residue" evidence="2">
    <location>
        <position position="1"/>
    </location>
</feature>
<keyword evidence="3" id="KW-1185">Reference proteome</keyword>
<dbReference type="AlphaFoldDB" id="A0A8J2L121"/>
<evidence type="ECO:0000313" key="2">
    <source>
        <dbReference type="EMBL" id="CAG7785643.1"/>
    </source>
</evidence>
<feature type="region of interest" description="Disordered" evidence="1">
    <location>
        <begin position="1"/>
        <end position="103"/>
    </location>
</feature>
<gene>
    <name evidence="2" type="ORF">AFUS01_LOCUS24257</name>
</gene>
<accession>A0A8J2L121</accession>
<sequence length="103" mass="11436">WIKMVMSRLNKRFSTNPASQGNEDDDEEDNDGPAHEETFENYTDDSDRVLPAKSLCVESDEDEVEDECDTSGDSSSAASTEDSSDNAKHSQTSRNSKPSERNI</sequence>
<name>A0A8J2L121_9HEXA</name>
<feature type="compositionally biased region" description="Acidic residues" evidence="1">
    <location>
        <begin position="22"/>
        <end position="31"/>
    </location>
</feature>
<evidence type="ECO:0000313" key="3">
    <source>
        <dbReference type="Proteomes" id="UP000708208"/>
    </source>
</evidence>
<dbReference type="Proteomes" id="UP000708208">
    <property type="component" value="Unassembled WGS sequence"/>
</dbReference>
<feature type="compositionally biased region" description="Acidic residues" evidence="1">
    <location>
        <begin position="58"/>
        <end position="70"/>
    </location>
</feature>
<reference evidence="2" key="1">
    <citation type="submission" date="2021-06" db="EMBL/GenBank/DDBJ databases">
        <authorList>
            <person name="Hodson N. C."/>
            <person name="Mongue J. A."/>
            <person name="Jaron S. K."/>
        </authorList>
    </citation>
    <scope>NUCLEOTIDE SEQUENCE</scope>
</reference>
<organism evidence="2 3">
    <name type="scientific">Allacma fusca</name>
    <dbReference type="NCBI Taxonomy" id="39272"/>
    <lineage>
        <taxon>Eukaryota</taxon>
        <taxon>Metazoa</taxon>
        <taxon>Ecdysozoa</taxon>
        <taxon>Arthropoda</taxon>
        <taxon>Hexapoda</taxon>
        <taxon>Collembola</taxon>
        <taxon>Symphypleona</taxon>
        <taxon>Sminthuridae</taxon>
        <taxon>Allacma</taxon>
    </lineage>
</organism>